<name>A0A061DXB0_THECC</name>
<keyword evidence="1" id="KW-1133">Transmembrane helix</keyword>
<protein>
    <submittedName>
        <fullName evidence="2">Uncharacterized protein</fullName>
    </submittedName>
</protein>
<evidence type="ECO:0000313" key="2">
    <source>
        <dbReference type="EMBL" id="EOX96671.1"/>
    </source>
</evidence>
<dbReference type="Gramene" id="EOX96671">
    <property type="protein sequence ID" value="EOX96671"/>
    <property type="gene ID" value="TCM_005871"/>
</dbReference>
<gene>
    <name evidence="2" type="ORF">TCM_005871</name>
</gene>
<sequence>MNGSSDVLSWNSSRVMTAHLALLVPSYITFANFVRLIHNRLAPRPHWNFFPTLSDSLFLAKMRLTSLPRLFFLWGVKDKSKKRWPEVC</sequence>
<keyword evidence="1" id="KW-0472">Membrane</keyword>
<dbReference type="AlphaFoldDB" id="A0A061DXB0"/>
<accession>A0A061DXB0</accession>
<dbReference type="HOGENOM" id="CLU_2473463_0_0_1"/>
<feature type="transmembrane region" description="Helical" evidence="1">
    <location>
        <begin position="20"/>
        <end position="38"/>
    </location>
</feature>
<dbReference type="EMBL" id="CM001879">
    <property type="protein sequence ID" value="EOX96671.1"/>
    <property type="molecule type" value="Genomic_DNA"/>
</dbReference>
<keyword evidence="3" id="KW-1185">Reference proteome</keyword>
<organism evidence="2 3">
    <name type="scientific">Theobroma cacao</name>
    <name type="common">Cacao</name>
    <name type="synonym">Cocoa</name>
    <dbReference type="NCBI Taxonomy" id="3641"/>
    <lineage>
        <taxon>Eukaryota</taxon>
        <taxon>Viridiplantae</taxon>
        <taxon>Streptophyta</taxon>
        <taxon>Embryophyta</taxon>
        <taxon>Tracheophyta</taxon>
        <taxon>Spermatophyta</taxon>
        <taxon>Magnoliopsida</taxon>
        <taxon>eudicotyledons</taxon>
        <taxon>Gunneridae</taxon>
        <taxon>Pentapetalae</taxon>
        <taxon>rosids</taxon>
        <taxon>malvids</taxon>
        <taxon>Malvales</taxon>
        <taxon>Malvaceae</taxon>
        <taxon>Byttnerioideae</taxon>
        <taxon>Theobroma</taxon>
    </lineage>
</organism>
<evidence type="ECO:0000313" key="3">
    <source>
        <dbReference type="Proteomes" id="UP000026915"/>
    </source>
</evidence>
<reference evidence="2 3" key="1">
    <citation type="journal article" date="2013" name="Genome Biol.">
        <title>The genome sequence of the most widely cultivated cacao type and its use to identify candidate genes regulating pod color.</title>
        <authorList>
            <person name="Motamayor J.C."/>
            <person name="Mockaitis K."/>
            <person name="Schmutz J."/>
            <person name="Haiminen N."/>
            <person name="Iii D.L."/>
            <person name="Cornejo O."/>
            <person name="Findley S.D."/>
            <person name="Zheng P."/>
            <person name="Utro F."/>
            <person name="Royaert S."/>
            <person name="Saski C."/>
            <person name="Jenkins J."/>
            <person name="Podicheti R."/>
            <person name="Zhao M."/>
            <person name="Scheffler B.E."/>
            <person name="Stack J.C."/>
            <person name="Feltus F.A."/>
            <person name="Mustiga G.M."/>
            <person name="Amores F."/>
            <person name="Phillips W."/>
            <person name="Marelli J.P."/>
            <person name="May G.D."/>
            <person name="Shapiro H."/>
            <person name="Ma J."/>
            <person name="Bustamante C.D."/>
            <person name="Schnell R.J."/>
            <person name="Main D."/>
            <person name="Gilbert D."/>
            <person name="Parida L."/>
            <person name="Kuhn D.N."/>
        </authorList>
    </citation>
    <scope>NUCLEOTIDE SEQUENCE [LARGE SCALE GENOMIC DNA]</scope>
    <source>
        <strain evidence="3">cv. Matina 1-6</strain>
    </source>
</reference>
<dbReference type="InParanoid" id="A0A061DXB0"/>
<evidence type="ECO:0000256" key="1">
    <source>
        <dbReference type="SAM" id="Phobius"/>
    </source>
</evidence>
<keyword evidence="1" id="KW-0812">Transmembrane</keyword>
<dbReference type="Proteomes" id="UP000026915">
    <property type="component" value="Chromosome 1"/>
</dbReference>
<proteinExistence type="predicted"/>